<dbReference type="Proteomes" id="UP000005732">
    <property type="component" value="Unassembled WGS sequence"/>
</dbReference>
<accession>J0W8N6</accession>
<gene>
    <name evidence="2" type="ORF">Rleg4DRAFT_3233</name>
</gene>
<organism evidence="2 3">
    <name type="scientific">Rhizobium leguminosarum bv. trifolii WSM2297</name>
    <dbReference type="NCBI Taxonomy" id="754762"/>
    <lineage>
        <taxon>Bacteria</taxon>
        <taxon>Pseudomonadati</taxon>
        <taxon>Pseudomonadota</taxon>
        <taxon>Alphaproteobacteria</taxon>
        <taxon>Hyphomicrobiales</taxon>
        <taxon>Rhizobiaceae</taxon>
        <taxon>Rhizobium/Agrobacterium group</taxon>
        <taxon>Rhizobium</taxon>
    </lineage>
</organism>
<protein>
    <submittedName>
        <fullName evidence="2">Uncharacterized protein</fullName>
    </submittedName>
</protein>
<dbReference type="HOGENOM" id="CLU_2495715_0_0_5"/>
<reference evidence="2 3" key="1">
    <citation type="submission" date="2012-02" db="EMBL/GenBank/DDBJ databases">
        <title>Improved High-Quality Draft Sequence of Rhizobium leguminosarum bv. trifolii WSM2297.</title>
        <authorList>
            <consortium name="US DOE Joint Genome Institute"/>
            <person name="Lucas S."/>
            <person name="Han J."/>
            <person name="Lapidus A."/>
            <person name="Cheng J.-F."/>
            <person name="Goodwin L."/>
            <person name="Pitluck S."/>
            <person name="Peters L."/>
            <person name="Ovchinnikova G."/>
            <person name="Zhang X."/>
            <person name="Detter J.C."/>
            <person name="Han C."/>
            <person name="Tapia R."/>
            <person name="Land M."/>
            <person name="Hauser L."/>
            <person name="Kyrpides N."/>
            <person name="Ivanova N."/>
            <person name="Pagani I."/>
            <person name="Brau L."/>
            <person name="Yates R."/>
            <person name="O'Hara G."/>
            <person name="Rui T."/>
            <person name="Howieson J."/>
            <person name="Reeve W."/>
            <person name="Woyke T."/>
        </authorList>
    </citation>
    <scope>NUCLEOTIDE SEQUENCE [LARGE SCALE GENOMIC DNA]</scope>
    <source>
        <strain evidence="2 3">WSM2297</strain>
    </source>
</reference>
<evidence type="ECO:0000313" key="3">
    <source>
        <dbReference type="Proteomes" id="UP000005732"/>
    </source>
</evidence>
<dbReference type="AlphaFoldDB" id="J0W8N6"/>
<sequence>MRNIFAHWGYMGFDEETDHVFFFNNNAPSVSDDGKFSVPTKAYSLQALRRLDYASKAILHVIRYGTPPADLDQSSVDSLAAEDGAD</sequence>
<feature type="region of interest" description="Disordered" evidence="1">
    <location>
        <begin position="67"/>
        <end position="86"/>
    </location>
</feature>
<dbReference type="EMBL" id="JH719395">
    <property type="protein sequence ID" value="EJC81548.1"/>
    <property type="molecule type" value="Genomic_DNA"/>
</dbReference>
<evidence type="ECO:0000256" key="1">
    <source>
        <dbReference type="SAM" id="MobiDB-lite"/>
    </source>
</evidence>
<name>J0W8N6_RHILT</name>
<evidence type="ECO:0000313" key="2">
    <source>
        <dbReference type="EMBL" id="EJC81548.1"/>
    </source>
</evidence>
<proteinExistence type="predicted"/>